<name>A0A1M6DVH5_PSEXY</name>
<evidence type="ECO:0000256" key="10">
    <source>
        <dbReference type="ARBA" id="ARBA00037471"/>
    </source>
</evidence>
<dbReference type="SUPFAM" id="SSF52172">
    <property type="entry name" value="CheY-like"/>
    <property type="match status" value="1"/>
</dbReference>
<dbReference type="CDD" id="cd00383">
    <property type="entry name" value="trans_reg_C"/>
    <property type="match status" value="1"/>
</dbReference>
<reference evidence="16 17" key="1">
    <citation type="submission" date="2016-11" db="EMBL/GenBank/DDBJ databases">
        <authorList>
            <person name="Jaros S."/>
            <person name="Januszkiewicz K."/>
            <person name="Wedrychowicz H."/>
        </authorList>
    </citation>
    <scope>NUCLEOTIDE SEQUENCE [LARGE SCALE GENOMIC DNA]</scope>
    <source>
        <strain evidence="16 17">DSM 14809</strain>
    </source>
</reference>
<evidence type="ECO:0000256" key="6">
    <source>
        <dbReference type="ARBA" id="ARBA00023125"/>
    </source>
</evidence>
<evidence type="ECO:0000256" key="13">
    <source>
        <dbReference type="PROSITE-ProRule" id="PRU01091"/>
    </source>
</evidence>
<dbReference type="Gene3D" id="3.40.50.2300">
    <property type="match status" value="1"/>
</dbReference>
<evidence type="ECO:0000256" key="1">
    <source>
        <dbReference type="ARBA" id="ARBA00004496"/>
    </source>
</evidence>
<dbReference type="PANTHER" id="PTHR48111:SF49">
    <property type="entry name" value="HEME RESPONSE REGULATOR HSSR"/>
    <property type="match status" value="1"/>
</dbReference>
<evidence type="ECO:0000256" key="9">
    <source>
        <dbReference type="ARBA" id="ARBA00024867"/>
    </source>
</evidence>
<evidence type="ECO:0000259" key="14">
    <source>
        <dbReference type="PROSITE" id="PS50110"/>
    </source>
</evidence>
<dbReference type="InterPro" id="IPR011006">
    <property type="entry name" value="CheY-like_superfamily"/>
</dbReference>
<feature type="modified residue" description="4-aspartylphosphate" evidence="12">
    <location>
        <position position="51"/>
    </location>
</feature>
<proteinExistence type="predicted"/>
<dbReference type="Pfam" id="PF00486">
    <property type="entry name" value="Trans_reg_C"/>
    <property type="match status" value="1"/>
</dbReference>
<dbReference type="RefSeq" id="WP_072913674.1">
    <property type="nucleotide sequence ID" value="NZ_FQYQ01000005.1"/>
</dbReference>
<evidence type="ECO:0000313" key="16">
    <source>
        <dbReference type="EMBL" id="SHI77257.1"/>
    </source>
</evidence>
<keyword evidence="5" id="KW-0843">Virulence</keyword>
<dbReference type="InterPro" id="IPR039420">
    <property type="entry name" value="WalR-like"/>
</dbReference>
<dbReference type="Pfam" id="PF00072">
    <property type="entry name" value="Response_reg"/>
    <property type="match status" value="1"/>
</dbReference>
<dbReference type="PROSITE" id="PS50110">
    <property type="entry name" value="RESPONSE_REGULATORY"/>
    <property type="match status" value="1"/>
</dbReference>
<comment type="function">
    <text evidence="9">May play the central regulatory role in sporulation. It may be an element of the effector pathway responsible for the activation of sporulation genes in response to nutritional stress. Spo0A may act in concert with spo0H (a sigma factor) to control the expression of some genes that are critical to the sporulation process.</text>
</comment>
<dbReference type="InterPro" id="IPR036388">
    <property type="entry name" value="WH-like_DNA-bd_sf"/>
</dbReference>
<evidence type="ECO:0000256" key="4">
    <source>
        <dbReference type="ARBA" id="ARBA00023015"/>
    </source>
</evidence>
<keyword evidence="4" id="KW-0805">Transcription regulation</keyword>
<feature type="domain" description="Response regulatory" evidence="14">
    <location>
        <begin position="3"/>
        <end position="116"/>
    </location>
</feature>
<evidence type="ECO:0000256" key="5">
    <source>
        <dbReference type="ARBA" id="ARBA00023026"/>
    </source>
</evidence>
<gene>
    <name evidence="16" type="ORF">SAMN02745725_01047</name>
</gene>
<evidence type="ECO:0000256" key="7">
    <source>
        <dbReference type="ARBA" id="ARBA00023159"/>
    </source>
</evidence>
<dbReference type="SMART" id="SM00448">
    <property type="entry name" value="REC"/>
    <property type="match status" value="1"/>
</dbReference>
<dbReference type="GO" id="GO:0032993">
    <property type="term" value="C:protein-DNA complex"/>
    <property type="evidence" value="ECO:0007669"/>
    <property type="project" value="TreeGrafter"/>
</dbReference>
<organism evidence="16 17">
    <name type="scientific">Pseudobutyrivibrio xylanivorans DSM 14809</name>
    <dbReference type="NCBI Taxonomy" id="1123012"/>
    <lineage>
        <taxon>Bacteria</taxon>
        <taxon>Bacillati</taxon>
        <taxon>Bacillota</taxon>
        <taxon>Clostridia</taxon>
        <taxon>Lachnospirales</taxon>
        <taxon>Lachnospiraceae</taxon>
        <taxon>Pseudobutyrivibrio</taxon>
    </lineage>
</organism>
<dbReference type="AlphaFoldDB" id="A0A1M6DVH5"/>
<dbReference type="InterPro" id="IPR001867">
    <property type="entry name" value="OmpR/PhoB-type_DNA-bd"/>
</dbReference>
<dbReference type="Proteomes" id="UP000184185">
    <property type="component" value="Unassembled WGS sequence"/>
</dbReference>
<protein>
    <recommendedName>
        <fullName evidence="11">Heme response regulator HssR</fullName>
    </recommendedName>
    <alternativeName>
        <fullName evidence="2">Stage 0 sporulation protein A homolog</fullName>
    </alternativeName>
</protein>
<evidence type="ECO:0000256" key="2">
    <source>
        <dbReference type="ARBA" id="ARBA00018672"/>
    </source>
</evidence>
<evidence type="ECO:0000256" key="8">
    <source>
        <dbReference type="ARBA" id="ARBA00023163"/>
    </source>
</evidence>
<dbReference type="SMART" id="SM00862">
    <property type="entry name" value="Trans_reg_C"/>
    <property type="match status" value="1"/>
</dbReference>
<evidence type="ECO:0000256" key="11">
    <source>
        <dbReference type="ARBA" id="ARBA00039976"/>
    </source>
</evidence>
<sequence>MVRILLIEDEKPVRELTKVKLRDKYEILEAEDGLKAFDVLEREKVDLTIVDVMMPNMDGYEFVSELRSTKDETPVIMLTAMDSFLHKKKGYNLGIDEYLTKPIDYEELTWHIEAILRRYKINSEKEIVIGDFSLSEASMSATVSGRKVDLTETEFKLLHKLLSYPGVIFTKQQLMDEIWGYDSETDYSTIKVYINRIRNKIGECKEFEIISARGVGYKVEIDD</sequence>
<dbReference type="GO" id="GO:0006355">
    <property type="term" value="P:regulation of DNA-templated transcription"/>
    <property type="evidence" value="ECO:0007669"/>
    <property type="project" value="InterPro"/>
</dbReference>
<dbReference type="CDD" id="cd17574">
    <property type="entry name" value="REC_OmpR"/>
    <property type="match status" value="1"/>
</dbReference>
<evidence type="ECO:0000313" key="17">
    <source>
        <dbReference type="Proteomes" id="UP000184185"/>
    </source>
</evidence>
<keyword evidence="6 13" id="KW-0238">DNA-binding</keyword>
<dbReference type="PROSITE" id="PS51755">
    <property type="entry name" value="OMPR_PHOB"/>
    <property type="match status" value="1"/>
</dbReference>
<evidence type="ECO:0000259" key="15">
    <source>
        <dbReference type="PROSITE" id="PS51755"/>
    </source>
</evidence>
<feature type="DNA-binding region" description="OmpR/PhoB-type" evidence="13">
    <location>
        <begin position="124"/>
        <end position="221"/>
    </location>
</feature>
<keyword evidence="8" id="KW-0804">Transcription</keyword>
<dbReference type="EMBL" id="FQYQ01000005">
    <property type="protein sequence ID" value="SHI77257.1"/>
    <property type="molecule type" value="Genomic_DNA"/>
</dbReference>
<dbReference type="InterPro" id="IPR001789">
    <property type="entry name" value="Sig_transdc_resp-reg_receiver"/>
</dbReference>
<dbReference type="PANTHER" id="PTHR48111">
    <property type="entry name" value="REGULATOR OF RPOS"/>
    <property type="match status" value="1"/>
</dbReference>
<evidence type="ECO:0000256" key="3">
    <source>
        <dbReference type="ARBA" id="ARBA00022490"/>
    </source>
</evidence>
<keyword evidence="7" id="KW-0010">Activator</keyword>
<keyword evidence="17" id="KW-1185">Reference proteome</keyword>
<keyword evidence="3" id="KW-0963">Cytoplasm</keyword>
<dbReference type="GO" id="GO:0000156">
    <property type="term" value="F:phosphorelay response regulator activity"/>
    <property type="evidence" value="ECO:0007669"/>
    <property type="project" value="TreeGrafter"/>
</dbReference>
<comment type="function">
    <text evidence="10">Member of the two-component regulatory system HssS/HssR involved in intracellular heme homeostasis and tempering of staphylococcal virulence. Phosphorylated HssR binds to a direct repeat sequence within hrtAB promoter and activates the expression of hrtAB, an efflux pump, in response to extracellular heme, hemin, hemoglobin or blood.</text>
</comment>
<feature type="domain" description="OmpR/PhoB-type" evidence="15">
    <location>
        <begin position="124"/>
        <end position="221"/>
    </location>
</feature>
<accession>A0A1M6DVH5</accession>
<dbReference type="GO" id="GO:0000976">
    <property type="term" value="F:transcription cis-regulatory region binding"/>
    <property type="evidence" value="ECO:0007669"/>
    <property type="project" value="TreeGrafter"/>
</dbReference>
<dbReference type="Gene3D" id="1.10.10.10">
    <property type="entry name" value="Winged helix-like DNA-binding domain superfamily/Winged helix DNA-binding domain"/>
    <property type="match status" value="1"/>
</dbReference>
<keyword evidence="12" id="KW-0597">Phosphoprotein</keyword>
<dbReference type="OrthoDB" id="9790442at2"/>
<dbReference type="GO" id="GO:0005829">
    <property type="term" value="C:cytosol"/>
    <property type="evidence" value="ECO:0007669"/>
    <property type="project" value="TreeGrafter"/>
</dbReference>
<comment type="subcellular location">
    <subcellularLocation>
        <location evidence="1">Cytoplasm</location>
    </subcellularLocation>
</comment>
<evidence type="ECO:0000256" key="12">
    <source>
        <dbReference type="PROSITE-ProRule" id="PRU00169"/>
    </source>
</evidence>